<accession>A0ABV0PMV1</accession>
<comment type="caution">
    <text evidence="2">The sequence shown here is derived from an EMBL/GenBank/DDBJ whole genome shotgun (WGS) entry which is preliminary data.</text>
</comment>
<keyword evidence="1" id="KW-0812">Transmembrane</keyword>
<sequence length="108" mass="11553">MFKEGDTYNPGSLCGKLGDLGISTCAAALTRESILPVLSIMVQPCKRQGKLEVSMDKDILGHSRSALHMLQLFYSLTLLDQLLLNIGLLAQTPGLLVLSAILYPGHGG</sequence>
<evidence type="ECO:0000313" key="3">
    <source>
        <dbReference type="Proteomes" id="UP001476798"/>
    </source>
</evidence>
<name>A0ABV0PMV1_9TELE</name>
<gene>
    <name evidence="2" type="ORF">GOODEAATRI_009959</name>
</gene>
<reference evidence="2 3" key="1">
    <citation type="submission" date="2021-06" db="EMBL/GenBank/DDBJ databases">
        <authorList>
            <person name="Palmer J.M."/>
        </authorList>
    </citation>
    <scope>NUCLEOTIDE SEQUENCE [LARGE SCALE GENOMIC DNA]</scope>
    <source>
        <strain evidence="2 3">GA_2019</strain>
        <tissue evidence="2">Muscle</tissue>
    </source>
</reference>
<dbReference type="EMBL" id="JAHRIO010080537">
    <property type="protein sequence ID" value="MEQ2184627.1"/>
    <property type="molecule type" value="Genomic_DNA"/>
</dbReference>
<keyword evidence="1" id="KW-0472">Membrane</keyword>
<organism evidence="2 3">
    <name type="scientific">Goodea atripinnis</name>
    <dbReference type="NCBI Taxonomy" id="208336"/>
    <lineage>
        <taxon>Eukaryota</taxon>
        <taxon>Metazoa</taxon>
        <taxon>Chordata</taxon>
        <taxon>Craniata</taxon>
        <taxon>Vertebrata</taxon>
        <taxon>Euteleostomi</taxon>
        <taxon>Actinopterygii</taxon>
        <taxon>Neopterygii</taxon>
        <taxon>Teleostei</taxon>
        <taxon>Neoteleostei</taxon>
        <taxon>Acanthomorphata</taxon>
        <taxon>Ovalentaria</taxon>
        <taxon>Atherinomorphae</taxon>
        <taxon>Cyprinodontiformes</taxon>
        <taxon>Goodeidae</taxon>
        <taxon>Goodea</taxon>
    </lineage>
</organism>
<dbReference type="Proteomes" id="UP001476798">
    <property type="component" value="Unassembled WGS sequence"/>
</dbReference>
<keyword evidence="1" id="KW-1133">Transmembrane helix</keyword>
<evidence type="ECO:0000313" key="2">
    <source>
        <dbReference type="EMBL" id="MEQ2184627.1"/>
    </source>
</evidence>
<evidence type="ECO:0000256" key="1">
    <source>
        <dbReference type="SAM" id="Phobius"/>
    </source>
</evidence>
<keyword evidence="3" id="KW-1185">Reference proteome</keyword>
<feature type="transmembrane region" description="Helical" evidence="1">
    <location>
        <begin position="82"/>
        <end position="103"/>
    </location>
</feature>
<protein>
    <submittedName>
        <fullName evidence="2">Uncharacterized protein</fullName>
    </submittedName>
</protein>
<proteinExistence type="predicted"/>